<keyword evidence="4" id="KW-0597">Phosphoprotein</keyword>
<gene>
    <name evidence="16" type="ORF">CLV41_106104</name>
</gene>
<dbReference type="Gene3D" id="1.20.120.620">
    <property type="entry name" value="Backbone structure of the membrane domain of e. Coli histidine kinase receptor kdpd"/>
    <property type="match status" value="1"/>
</dbReference>
<evidence type="ECO:0000313" key="16">
    <source>
        <dbReference type="EMBL" id="POF30490.1"/>
    </source>
</evidence>
<keyword evidence="5" id="KW-0808">Transferase</keyword>
<sequence length="362" mass="39373">MIAASLRDLQAGVRKPFSKFFGSGRSLATYNIETAFPSLSPVLVQVLFALLCTVSGISLRWLLDLLWSGAGPFALMVPFVLLATLFGKWQSGLLTAVLSSLYAWYYVLPLHGSLAFEVPSDGPRVIVNILAAFFVVALAELFRRTMWQALADREMLLREIEHRVQNNFASVASLLRFQMREHAEDETIMYALQAALGRVESYATVNSFLYRGEQYTGTVHLPAYLAELCGNLEKSAPVDKGISIRTQIANFTWERDSTIVVGLLINELVTNAYKHAFTGRPGGVIEVSMQGTDKAWSLEVSDDGVGFAGLAERGSLGVKLISTLATQLGAQVEVSSDENGTRYSIGTKSGPMAAEGATARSS</sequence>
<dbReference type="InterPro" id="IPR038318">
    <property type="entry name" value="KdpD_sf"/>
</dbReference>
<evidence type="ECO:0000256" key="4">
    <source>
        <dbReference type="ARBA" id="ARBA00022553"/>
    </source>
</evidence>
<keyword evidence="9" id="KW-0067">ATP-binding</keyword>
<dbReference type="EMBL" id="PPCN01000006">
    <property type="protein sequence ID" value="POF30490.1"/>
    <property type="molecule type" value="Genomic_DNA"/>
</dbReference>
<evidence type="ECO:0000256" key="12">
    <source>
        <dbReference type="ARBA" id="ARBA00023136"/>
    </source>
</evidence>
<keyword evidence="7" id="KW-0547">Nucleotide-binding</keyword>
<feature type="domain" description="Histidine kinase/HSP90-like ATPase" evidence="15">
    <location>
        <begin position="256"/>
        <end position="351"/>
    </location>
</feature>
<dbReference type="AlphaFoldDB" id="A0A2S3USE9"/>
<dbReference type="GO" id="GO:0004673">
    <property type="term" value="F:protein histidine kinase activity"/>
    <property type="evidence" value="ECO:0007669"/>
    <property type="project" value="UniProtKB-EC"/>
</dbReference>
<comment type="subcellular location">
    <subcellularLocation>
        <location evidence="2">Membrane</location>
        <topology evidence="2">Multi-pass membrane protein</topology>
    </subcellularLocation>
</comment>
<evidence type="ECO:0000256" key="11">
    <source>
        <dbReference type="ARBA" id="ARBA00023012"/>
    </source>
</evidence>
<keyword evidence="12 14" id="KW-0472">Membrane</keyword>
<dbReference type="GO" id="GO:0016020">
    <property type="term" value="C:membrane"/>
    <property type="evidence" value="ECO:0007669"/>
    <property type="project" value="UniProtKB-SubCell"/>
</dbReference>
<dbReference type="RefSeq" id="WP_103223213.1">
    <property type="nucleotide sequence ID" value="NZ_PPCN01000006.1"/>
</dbReference>
<reference evidence="16 17" key="1">
    <citation type="submission" date="2018-01" db="EMBL/GenBank/DDBJ databases">
        <title>Genomic Encyclopedia of Archaeal and Bacterial Type Strains, Phase II (KMG-II): from individual species to whole genera.</title>
        <authorList>
            <person name="Goeker M."/>
        </authorList>
    </citation>
    <scope>NUCLEOTIDE SEQUENCE [LARGE SCALE GENOMIC DNA]</scope>
    <source>
        <strain evidence="16 17">DSM 17023</strain>
    </source>
</reference>
<feature type="region of interest" description="Disordered" evidence="13">
    <location>
        <begin position="340"/>
        <end position="362"/>
    </location>
</feature>
<dbReference type="InterPro" id="IPR011495">
    <property type="entry name" value="Sig_transdc_His_kin_sub2_dim/P"/>
</dbReference>
<dbReference type="SUPFAM" id="SSF55874">
    <property type="entry name" value="ATPase domain of HSP90 chaperone/DNA topoisomerase II/histidine kinase"/>
    <property type="match status" value="1"/>
</dbReference>
<evidence type="ECO:0000313" key="17">
    <source>
        <dbReference type="Proteomes" id="UP000236959"/>
    </source>
</evidence>
<dbReference type="InterPro" id="IPR025201">
    <property type="entry name" value="KdpD_TM"/>
</dbReference>
<dbReference type="GO" id="GO:0005524">
    <property type="term" value="F:ATP binding"/>
    <property type="evidence" value="ECO:0007669"/>
    <property type="project" value="UniProtKB-KW"/>
</dbReference>
<feature type="transmembrane region" description="Helical" evidence="14">
    <location>
        <begin position="42"/>
        <end position="63"/>
    </location>
</feature>
<evidence type="ECO:0000256" key="1">
    <source>
        <dbReference type="ARBA" id="ARBA00000085"/>
    </source>
</evidence>
<evidence type="ECO:0000256" key="8">
    <source>
        <dbReference type="ARBA" id="ARBA00022777"/>
    </source>
</evidence>
<dbReference type="Proteomes" id="UP000236959">
    <property type="component" value="Unassembled WGS sequence"/>
</dbReference>
<name>A0A2S3USE9_9HYPH</name>
<dbReference type="Pfam" id="PF13581">
    <property type="entry name" value="HATPase_c_2"/>
    <property type="match status" value="1"/>
</dbReference>
<keyword evidence="11" id="KW-0902">Two-component regulatory system</keyword>
<keyword evidence="6 14" id="KW-0812">Transmembrane</keyword>
<evidence type="ECO:0000256" key="9">
    <source>
        <dbReference type="ARBA" id="ARBA00022840"/>
    </source>
</evidence>
<evidence type="ECO:0000256" key="3">
    <source>
        <dbReference type="ARBA" id="ARBA00012438"/>
    </source>
</evidence>
<dbReference type="OrthoDB" id="9767435at2"/>
<evidence type="ECO:0000256" key="5">
    <source>
        <dbReference type="ARBA" id="ARBA00022679"/>
    </source>
</evidence>
<protein>
    <recommendedName>
        <fullName evidence="3">histidine kinase</fullName>
        <ecNumber evidence="3">2.7.13.3</ecNumber>
    </recommendedName>
</protein>
<dbReference type="PANTHER" id="PTHR41523">
    <property type="entry name" value="TWO-COMPONENT SYSTEM SENSOR PROTEIN"/>
    <property type="match status" value="1"/>
</dbReference>
<evidence type="ECO:0000256" key="7">
    <source>
        <dbReference type="ARBA" id="ARBA00022741"/>
    </source>
</evidence>
<proteinExistence type="predicted"/>
<dbReference type="Pfam" id="PF07568">
    <property type="entry name" value="HisKA_2"/>
    <property type="match status" value="1"/>
</dbReference>
<feature type="transmembrane region" description="Helical" evidence="14">
    <location>
        <begin position="75"/>
        <end position="105"/>
    </location>
</feature>
<dbReference type="Pfam" id="PF13493">
    <property type="entry name" value="DUF4118"/>
    <property type="match status" value="1"/>
</dbReference>
<dbReference type="PANTHER" id="PTHR41523:SF8">
    <property type="entry name" value="ETHYLENE RESPONSE SENSOR PROTEIN"/>
    <property type="match status" value="1"/>
</dbReference>
<organism evidence="16 17">
    <name type="scientific">Roseibium marinum</name>
    <dbReference type="NCBI Taxonomy" id="281252"/>
    <lineage>
        <taxon>Bacteria</taxon>
        <taxon>Pseudomonadati</taxon>
        <taxon>Pseudomonadota</taxon>
        <taxon>Alphaproteobacteria</taxon>
        <taxon>Hyphomicrobiales</taxon>
        <taxon>Stappiaceae</taxon>
        <taxon>Roseibium</taxon>
    </lineage>
</organism>
<dbReference type="InterPro" id="IPR003594">
    <property type="entry name" value="HATPase_dom"/>
</dbReference>
<dbReference type="Gene3D" id="3.30.565.10">
    <property type="entry name" value="Histidine kinase-like ATPase, C-terminal domain"/>
    <property type="match status" value="1"/>
</dbReference>
<comment type="caution">
    <text evidence="16">The sequence shown here is derived from an EMBL/GenBank/DDBJ whole genome shotgun (WGS) entry which is preliminary data.</text>
</comment>
<dbReference type="EC" id="2.7.13.3" evidence="3"/>
<dbReference type="SMART" id="SM00387">
    <property type="entry name" value="HATPase_c"/>
    <property type="match status" value="1"/>
</dbReference>
<keyword evidence="8 16" id="KW-0418">Kinase</keyword>
<evidence type="ECO:0000256" key="14">
    <source>
        <dbReference type="SAM" id="Phobius"/>
    </source>
</evidence>
<comment type="catalytic activity">
    <reaction evidence="1">
        <text>ATP + protein L-histidine = ADP + protein N-phospho-L-histidine.</text>
        <dbReference type="EC" id="2.7.13.3"/>
    </reaction>
</comment>
<evidence type="ECO:0000256" key="10">
    <source>
        <dbReference type="ARBA" id="ARBA00022989"/>
    </source>
</evidence>
<keyword evidence="17" id="KW-1185">Reference proteome</keyword>
<dbReference type="GO" id="GO:0000160">
    <property type="term" value="P:phosphorelay signal transduction system"/>
    <property type="evidence" value="ECO:0007669"/>
    <property type="project" value="UniProtKB-KW"/>
</dbReference>
<evidence type="ECO:0000256" key="13">
    <source>
        <dbReference type="SAM" id="MobiDB-lite"/>
    </source>
</evidence>
<evidence type="ECO:0000256" key="6">
    <source>
        <dbReference type="ARBA" id="ARBA00022692"/>
    </source>
</evidence>
<dbReference type="InterPro" id="IPR036890">
    <property type="entry name" value="HATPase_C_sf"/>
</dbReference>
<accession>A0A2S3USE9</accession>
<evidence type="ECO:0000259" key="15">
    <source>
        <dbReference type="SMART" id="SM00387"/>
    </source>
</evidence>
<keyword evidence="10 14" id="KW-1133">Transmembrane helix</keyword>
<evidence type="ECO:0000256" key="2">
    <source>
        <dbReference type="ARBA" id="ARBA00004141"/>
    </source>
</evidence>
<feature type="transmembrane region" description="Helical" evidence="14">
    <location>
        <begin position="125"/>
        <end position="142"/>
    </location>
</feature>